<dbReference type="GeneID" id="95447362"/>
<dbReference type="AlphaFoldDB" id="A0A4Z1DAS7"/>
<dbReference type="RefSeq" id="WP_135784737.1">
    <property type="nucleotide sequence ID" value="NZ_SRRT01000002.1"/>
</dbReference>
<dbReference type="InterPro" id="IPR039569">
    <property type="entry name" value="FAS1-like_DH_region"/>
</dbReference>
<reference evidence="2 3" key="1">
    <citation type="submission" date="2019-04" db="EMBL/GenBank/DDBJ databases">
        <title>Streptomyces sp. nov. Bv016 isolated from bark of Buahinia variegata.</title>
        <authorList>
            <person name="Kanchanasin P."/>
            <person name="Tanasupawat S."/>
            <person name="Yuki M."/>
            <person name="Kudo T."/>
        </authorList>
    </citation>
    <scope>NUCLEOTIDE SEQUENCE [LARGE SCALE GENOMIC DNA]</scope>
    <source>
        <strain evidence="2 3">Bv016</strain>
    </source>
</reference>
<accession>A0A4Z1DAS7</accession>
<evidence type="ECO:0000313" key="3">
    <source>
        <dbReference type="Proteomes" id="UP000298159"/>
    </source>
</evidence>
<dbReference type="Pfam" id="PF13452">
    <property type="entry name" value="FAS1_DH_region"/>
    <property type="match status" value="1"/>
</dbReference>
<proteinExistence type="predicted"/>
<gene>
    <name evidence="2" type="ORF">E5083_07095</name>
</gene>
<feature type="domain" description="FAS1-like dehydratase" evidence="1">
    <location>
        <begin position="5"/>
        <end position="132"/>
    </location>
</feature>
<protein>
    <submittedName>
        <fullName evidence="2">Dehydratase</fullName>
    </submittedName>
</protein>
<dbReference type="Proteomes" id="UP000298159">
    <property type="component" value="Unassembled WGS sequence"/>
</dbReference>
<dbReference type="InterPro" id="IPR029069">
    <property type="entry name" value="HotDog_dom_sf"/>
</dbReference>
<dbReference type="EMBL" id="SRRT01000002">
    <property type="protein sequence ID" value="TGN79396.1"/>
    <property type="molecule type" value="Genomic_DNA"/>
</dbReference>
<name>A0A4Z1DAS7_9ACTN</name>
<dbReference type="Gene3D" id="3.10.129.10">
    <property type="entry name" value="Hotdog Thioesterase"/>
    <property type="match status" value="1"/>
</dbReference>
<evidence type="ECO:0000259" key="1">
    <source>
        <dbReference type="Pfam" id="PF13452"/>
    </source>
</evidence>
<organism evidence="2 3">
    <name type="scientific">Streptomyces bauhiniae</name>
    <dbReference type="NCBI Taxonomy" id="2340725"/>
    <lineage>
        <taxon>Bacteria</taxon>
        <taxon>Bacillati</taxon>
        <taxon>Actinomycetota</taxon>
        <taxon>Actinomycetes</taxon>
        <taxon>Kitasatosporales</taxon>
        <taxon>Streptomycetaceae</taxon>
        <taxon>Streptomyces</taxon>
    </lineage>
</organism>
<evidence type="ECO:0000313" key="2">
    <source>
        <dbReference type="EMBL" id="TGN79396.1"/>
    </source>
</evidence>
<keyword evidence="3" id="KW-1185">Reference proteome</keyword>
<dbReference type="SUPFAM" id="SSF54637">
    <property type="entry name" value="Thioesterase/thiol ester dehydrase-isomerase"/>
    <property type="match status" value="1"/>
</dbReference>
<sequence length="145" mass="15708">MDADAVGMTSPPFTMLVELGKVREFHRAVAAPGPMASPDDTPCVLPTFLCTQDLWHDGSADPLAMSGLDVSRGLHAEQEFVFFGPPPRAGSRLTCVTRIEEVFRKSGRRGGDMTFMVAVTEFRDGRGRLVAESRKTSVELGEGHA</sequence>
<comment type="caution">
    <text evidence="2">The sequence shown here is derived from an EMBL/GenBank/DDBJ whole genome shotgun (WGS) entry which is preliminary data.</text>
</comment>